<gene>
    <name evidence="1" type="ORF">GIB67_001887</name>
</gene>
<evidence type="ECO:0000313" key="2">
    <source>
        <dbReference type="Proteomes" id="UP000541444"/>
    </source>
</evidence>
<dbReference type="Proteomes" id="UP000541444">
    <property type="component" value="Unassembled WGS sequence"/>
</dbReference>
<sequence length="62" mass="7545">MKLFFEPFHPIHGEINFSLPFLYDVCHNEVYLNKKLFDIRLSHNLFLIQSLDHLTYKFDCEI</sequence>
<dbReference type="AlphaFoldDB" id="A0A7J7LQE5"/>
<evidence type="ECO:0000313" key="1">
    <source>
        <dbReference type="EMBL" id="KAF6144876.1"/>
    </source>
</evidence>
<proteinExistence type="predicted"/>
<feature type="non-terminal residue" evidence="1">
    <location>
        <position position="1"/>
    </location>
</feature>
<protein>
    <submittedName>
        <fullName evidence="1">Uncharacterized protein</fullName>
    </submittedName>
</protein>
<keyword evidence="2" id="KW-1185">Reference proteome</keyword>
<dbReference type="EMBL" id="JACGCM010002106">
    <property type="protein sequence ID" value="KAF6144876.1"/>
    <property type="molecule type" value="Genomic_DNA"/>
</dbReference>
<name>A0A7J7LQE5_9MAGN</name>
<organism evidence="1 2">
    <name type="scientific">Kingdonia uniflora</name>
    <dbReference type="NCBI Taxonomy" id="39325"/>
    <lineage>
        <taxon>Eukaryota</taxon>
        <taxon>Viridiplantae</taxon>
        <taxon>Streptophyta</taxon>
        <taxon>Embryophyta</taxon>
        <taxon>Tracheophyta</taxon>
        <taxon>Spermatophyta</taxon>
        <taxon>Magnoliopsida</taxon>
        <taxon>Ranunculales</taxon>
        <taxon>Circaeasteraceae</taxon>
        <taxon>Kingdonia</taxon>
    </lineage>
</organism>
<reference evidence="1 2" key="1">
    <citation type="journal article" date="2020" name="IScience">
        <title>Genome Sequencing of the Endangered Kingdonia uniflora (Circaeasteraceae, Ranunculales) Reveals Potential Mechanisms of Evolutionary Specialization.</title>
        <authorList>
            <person name="Sun Y."/>
            <person name="Deng T."/>
            <person name="Zhang A."/>
            <person name="Moore M.J."/>
            <person name="Landis J.B."/>
            <person name="Lin N."/>
            <person name="Zhang H."/>
            <person name="Zhang X."/>
            <person name="Huang J."/>
            <person name="Zhang X."/>
            <person name="Sun H."/>
            <person name="Wang H."/>
        </authorList>
    </citation>
    <scope>NUCLEOTIDE SEQUENCE [LARGE SCALE GENOMIC DNA]</scope>
    <source>
        <strain evidence="1">TB1705</strain>
        <tissue evidence="1">Leaf</tissue>
    </source>
</reference>
<accession>A0A7J7LQE5</accession>
<comment type="caution">
    <text evidence="1">The sequence shown here is derived from an EMBL/GenBank/DDBJ whole genome shotgun (WGS) entry which is preliminary data.</text>
</comment>